<evidence type="ECO:0000313" key="3">
    <source>
        <dbReference type="Proteomes" id="UP000240830"/>
    </source>
</evidence>
<accession>A0A2H9TQ07</accession>
<dbReference type="Pfam" id="PF23643">
    <property type="entry name" value="TRAPPC13_C"/>
    <property type="match status" value="1"/>
</dbReference>
<keyword evidence="3" id="KW-1185">Reference proteome</keyword>
<comment type="caution">
    <text evidence="2">The sequence shown here is derived from an EMBL/GenBank/DDBJ whole genome shotgun (WGS) entry which is preliminary data.</text>
</comment>
<gene>
    <name evidence="2" type="ORF">PSACC_00339</name>
</gene>
<organism evidence="2 3">
    <name type="scientific">Paramicrosporidium saccamoebae</name>
    <dbReference type="NCBI Taxonomy" id="1246581"/>
    <lineage>
        <taxon>Eukaryota</taxon>
        <taxon>Fungi</taxon>
        <taxon>Fungi incertae sedis</taxon>
        <taxon>Cryptomycota</taxon>
        <taxon>Cryptomycota incertae sedis</taxon>
        <taxon>Paramicrosporidium</taxon>
    </lineage>
</organism>
<name>A0A2H9TQ07_9FUNG</name>
<feature type="domain" description="Trafficking protein particle complex subunit 13 C-terminal" evidence="1">
    <location>
        <begin position="22"/>
        <end position="74"/>
    </location>
</feature>
<reference evidence="2 3" key="1">
    <citation type="submission" date="2016-10" db="EMBL/GenBank/DDBJ databases">
        <title>The genome of Paramicrosporidium saccamoebae is the missing link in understanding Cryptomycota and Microsporidia evolution.</title>
        <authorList>
            <person name="Quandt C.A."/>
            <person name="Beaudet D."/>
            <person name="Corsaro D."/>
            <person name="Michel R."/>
            <person name="Corradi N."/>
            <person name="James T."/>
        </authorList>
    </citation>
    <scope>NUCLEOTIDE SEQUENCE [LARGE SCALE GENOMIC DNA]</scope>
    <source>
        <strain evidence="2 3">KSL3</strain>
    </source>
</reference>
<proteinExistence type="predicted"/>
<dbReference type="EMBL" id="MTSL01000037">
    <property type="protein sequence ID" value="PJF19837.1"/>
    <property type="molecule type" value="Genomic_DNA"/>
</dbReference>
<dbReference type="Proteomes" id="UP000240830">
    <property type="component" value="Unassembled WGS sequence"/>
</dbReference>
<evidence type="ECO:0000259" key="1">
    <source>
        <dbReference type="Pfam" id="PF23643"/>
    </source>
</evidence>
<dbReference type="AlphaFoldDB" id="A0A2H9TQ07"/>
<sequence length="77" mass="9021">MMDVYYSKYENLTLTFLPLAPEVHVGLVPPGKCATVYLKFLPIREGLHWIKRLQVTDQLTGHRFDLHQVLEVRVQTR</sequence>
<dbReference type="InterPro" id="IPR055428">
    <property type="entry name" value="TRAPPC13_C"/>
</dbReference>
<evidence type="ECO:0000313" key="2">
    <source>
        <dbReference type="EMBL" id="PJF19837.1"/>
    </source>
</evidence>
<protein>
    <recommendedName>
        <fullName evidence="1">Trafficking protein particle complex subunit 13 C-terminal domain-containing protein</fullName>
    </recommendedName>
</protein>